<reference evidence="7" key="1">
    <citation type="submission" date="2020-11" db="EMBL/GenBank/DDBJ databases">
        <authorList>
            <person name="Whitehead M."/>
        </authorList>
    </citation>
    <scope>NUCLEOTIDE SEQUENCE</scope>
    <source>
        <strain evidence="7">EGII</strain>
    </source>
</reference>
<evidence type="ECO:0000259" key="6">
    <source>
        <dbReference type="PROSITE" id="PS50102"/>
    </source>
</evidence>
<organism evidence="7 8">
    <name type="scientific">Ceratitis capitata</name>
    <name type="common">Mediterranean fruit fly</name>
    <name type="synonym">Tephritis capitata</name>
    <dbReference type="NCBI Taxonomy" id="7213"/>
    <lineage>
        <taxon>Eukaryota</taxon>
        <taxon>Metazoa</taxon>
        <taxon>Ecdysozoa</taxon>
        <taxon>Arthropoda</taxon>
        <taxon>Hexapoda</taxon>
        <taxon>Insecta</taxon>
        <taxon>Pterygota</taxon>
        <taxon>Neoptera</taxon>
        <taxon>Endopterygota</taxon>
        <taxon>Diptera</taxon>
        <taxon>Brachycera</taxon>
        <taxon>Muscomorpha</taxon>
        <taxon>Tephritoidea</taxon>
        <taxon>Tephritidae</taxon>
        <taxon>Ceratitis</taxon>
        <taxon>Ceratitis</taxon>
    </lineage>
</organism>
<evidence type="ECO:0000256" key="2">
    <source>
        <dbReference type="ARBA" id="ARBA00022884"/>
    </source>
</evidence>
<keyword evidence="8" id="KW-1185">Reference proteome</keyword>
<dbReference type="PANTHER" id="PTHR46754">
    <property type="entry name" value="MKI67 FHA DOMAIN-INTERACTING NUCLEOLAR PHOSPHOPROTEIN"/>
    <property type="match status" value="1"/>
</dbReference>
<proteinExistence type="predicted"/>
<keyword evidence="3" id="KW-0539">Nucleus</keyword>
<dbReference type="EMBL" id="CAJHJT010000001">
    <property type="protein sequence ID" value="CAD6994521.1"/>
    <property type="molecule type" value="Genomic_DNA"/>
</dbReference>
<evidence type="ECO:0000313" key="8">
    <source>
        <dbReference type="Proteomes" id="UP000606786"/>
    </source>
</evidence>
<dbReference type="PROSITE" id="PS50102">
    <property type="entry name" value="RRM"/>
    <property type="match status" value="1"/>
</dbReference>
<feature type="region of interest" description="Disordered" evidence="5">
    <location>
        <begin position="251"/>
        <end position="345"/>
    </location>
</feature>
<dbReference type="InterPro" id="IPR012677">
    <property type="entry name" value="Nucleotide-bd_a/b_plait_sf"/>
</dbReference>
<evidence type="ECO:0000313" key="7">
    <source>
        <dbReference type="EMBL" id="CAD6994521.1"/>
    </source>
</evidence>
<feature type="compositionally biased region" description="Acidic residues" evidence="5">
    <location>
        <begin position="253"/>
        <end position="282"/>
    </location>
</feature>
<dbReference type="AlphaFoldDB" id="A0A811U6U7"/>
<dbReference type="SUPFAM" id="SSF54928">
    <property type="entry name" value="RNA-binding domain, RBD"/>
    <property type="match status" value="1"/>
</dbReference>
<feature type="compositionally biased region" description="Basic residues" evidence="5">
    <location>
        <begin position="319"/>
        <end position="335"/>
    </location>
</feature>
<dbReference type="InterPro" id="IPR035979">
    <property type="entry name" value="RBD_domain_sf"/>
</dbReference>
<dbReference type="GO" id="GO:0005730">
    <property type="term" value="C:nucleolus"/>
    <property type="evidence" value="ECO:0007669"/>
    <property type="project" value="UniProtKB-SubCell"/>
</dbReference>
<name>A0A811U6U7_CERCA</name>
<keyword evidence="2 4" id="KW-0694">RNA-binding</keyword>
<dbReference type="Pfam" id="PF00076">
    <property type="entry name" value="RRM_1"/>
    <property type="match status" value="1"/>
</dbReference>
<dbReference type="GO" id="GO:0003723">
    <property type="term" value="F:RNA binding"/>
    <property type="evidence" value="ECO:0007669"/>
    <property type="project" value="UniProtKB-UniRule"/>
</dbReference>
<feature type="compositionally biased region" description="Basic residues" evidence="5">
    <location>
        <begin position="299"/>
        <end position="308"/>
    </location>
</feature>
<dbReference type="Proteomes" id="UP000606786">
    <property type="component" value="Unassembled WGS sequence"/>
</dbReference>
<protein>
    <submittedName>
        <fullName evidence="7">(Mediterranean fruit fly) hypothetical protein</fullName>
    </submittedName>
</protein>
<dbReference type="Gene3D" id="3.30.70.330">
    <property type="match status" value="1"/>
</dbReference>
<sequence>MPPVRKNKSGESSRAVAKLTVESNTVVSGQLDKKLKKQQQKQKDKRGVVFLKHLPHGFFEEQLKNYFEQFGAVTRLRLGRSRRTGGSKGYAFVEFEYPEVAEVAAETMDNYLMFKKVVKAAYIPPEKQLYNYFRTSVRKVKNKAGKDIYVSHKTAAIQRKVKQMNNWSDKNYQKRALKKLEKVKKLNEKYAHLGIDFEKVLIEPKRVGLEDDNVIEEKSKATTDLKKSNSVETKKTKKNLELQDLLGNTINEDSADEDYIANSENDDSSDEEESFESTDEETYGFSKDSDDEQNTPSIKKSKKGKPLKAQKVDRLEKLIKRKPKTGGIQKAKKTQKSTVSKKPAKNIVQVKAAKELLKTQTAKKGKSVGLKAKLAKNQKLKK</sequence>
<dbReference type="InterPro" id="IPR000504">
    <property type="entry name" value="RRM_dom"/>
</dbReference>
<feature type="region of interest" description="Disordered" evidence="5">
    <location>
        <begin position="360"/>
        <end position="382"/>
    </location>
</feature>
<evidence type="ECO:0000256" key="1">
    <source>
        <dbReference type="ARBA" id="ARBA00004604"/>
    </source>
</evidence>
<evidence type="ECO:0000256" key="5">
    <source>
        <dbReference type="SAM" id="MobiDB-lite"/>
    </source>
</evidence>
<dbReference type="SMART" id="SM00360">
    <property type="entry name" value="RRM"/>
    <property type="match status" value="1"/>
</dbReference>
<feature type="compositionally biased region" description="Basic residues" evidence="5">
    <location>
        <begin position="373"/>
        <end position="382"/>
    </location>
</feature>
<evidence type="ECO:0000256" key="3">
    <source>
        <dbReference type="ARBA" id="ARBA00023242"/>
    </source>
</evidence>
<gene>
    <name evidence="7" type="ORF">CCAP1982_LOCUS3265</name>
</gene>
<dbReference type="OrthoDB" id="21467at2759"/>
<comment type="caution">
    <text evidence="7">The sequence shown here is derived from an EMBL/GenBank/DDBJ whole genome shotgun (WGS) entry which is preliminary data.</text>
</comment>
<evidence type="ECO:0000256" key="4">
    <source>
        <dbReference type="PROSITE-ProRule" id="PRU00176"/>
    </source>
</evidence>
<comment type="subcellular location">
    <subcellularLocation>
        <location evidence="1">Nucleus</location>
        <location evidence="1">Nucleolus</location>
    </subcellularLocation>
</comment>
<dbReference type="CDD" id="cd12307">
    <property type="entry name" value="RRM_NIFK_like"/>
    <property type="match status" value="1"/>
</dbReference>
<feature type="domain" description="RRM" evidence="6">
    <location>
        <begin position="47"/>
        <end position="125"/>
    </location>
</feature>
<accession>A0A811U6U7</accession>